<feature type="transmembrane region" description="Helical" evidence="2">
    <location>
        <begin position="128"/>
        <end position="150"/>
    </location>
</feature>
<dbReference type="eggNOG" id="COG2807">
    <property type="taxonomic scope" value="Bacteria"/>
</dbReference>
<feature type="transmembrane region" description="Helical" evidence="2">
    <location>
        <begin position="69"/>
        <end position="92"/>
    </location>
</feature>
<protein>
    <submittedName>
        <fullName evidence="3">Putative major facilitator superfamily transporter</fullName>
    </submittedName>
</protein>
<dbReference type="PANTHER" id="PTHR23523:SF2">
    <property type="entry name" value="2-NITROIMIDAZOLE TRANSPORTER"/>
    <property type="match status" value="1"/>
</dbReference>
<dbReference type="PANTHER" id="PTHR23523">
    <property type="match status" value="1"/>
</dbReference>
<dbReference type="AlphaFoldDB" id="F5XNG1"/>
<feature type="region of interest" description="Disordered" evidence="1">
    <location>
        <begin position="1"/>
        <end position="22"/>
    </location>
</feature>
<feature type="transmembrane region" description="Helical" evidence="2">
    <location>
        <begin position="273"/>
        <end position="293"/>
    </location>
</feature>
<feature type="transmembrane region" description="Helical" evidence="2">
    <location>
        <begin position="104"/>
        <end position="122"/>
    </location>
</feature>
<accession>F5XNG1</accession>
<keyword evidence="4" id="KW-1185">Reference proteome</keyword>
<dbReference type="EMBL" id="AP012204">
    <property type="protein sequence ID" value="BAK36611.1"/>
    <property type="molecule type" value="Genomic_DNA"/>
</dbReference>
<name>F5XNG1_MICPN</name>
<dbReference type="SUPFAM" id="SSF103473">
    <property type="entry name" value="MFS general substrate transporter"/>
    <property type="match status" value="1"/>
</dbReference>
<dbReference type="InterPro" id="IPR052524">
    <property type="entry name" value="MFS_Cyanate_Porter"/>
</dbReference>
<keyword evidence="2" id="KW-1133">Transmembrane helix</keyword>
<feature type="transmembrane region" description="Helical" evidence="2">
    <location>
        <begin position="191"/>
        <end position="212"/>
    </location>
</feature>
<dbReference type="Gene3D" id="1.20.1250.20">
    <property type="entry name" value="MFS general substrate transporter like domains"/>
    <property type="match status" value="2"/>
</dbReference>
<feature type="transmembrane region" description="Helical" evidence="2">
    <location>
        <begin position="370"/>
        <end position="388"/>
    </location>
</feature>
<dbReference type="InterPro" id="IPR011701">
    <property type="entry name" value="MFS"/>
</dbReference>
<dbReference type="OrthoDB" id="5317164at2"/>
<dbReference type="STRING" id="1032480.MLP_35970"/>
<feature type="transmembrane region" description="Helical" evidence="2">
    <location>
        <begin position="330"/>
        <end position="350"/>
    </location>
</feature>
<dbReference type="InterPro" id="IPR036259">
    <property type="entry name" value="MFS_trans_sf"/>
</dbReference>
<dbReference type="CDD" id="cd17339">
    <property type="entry name" value="MFS_NIMT_CynX_like"/>
    <property type="match status" value="1"/>
</dbReference>
<reference evidence="3 4" key="1">
    <citation type="submission" date="2011-05" db="EMBL/GenBank/DDBJ databases">
        <title>Whole genome sequence of Microlunatus phosphovorus NM-1.</title>
        <authorList>
            <person name="Hosoyama A."/>
            <person name="Sasaki K."/>
            <person name="Harada T."/>
            <person name="Igarashi R."/>
            <person name="Kawakoshi A."/>
            <person name="Sasagawa M."/>
            <person name="Fukada J."/>
            <person name="Nakamura S."/>
            <person name="Katano Y."/>
            <person name="Hanada S."/>
            <person name="Kamagata Y."/>
            <person name="Nakamura N."/>
            <person name="Yamazaki S."/>
            <person name="Fujita N."/>
        </authorList>
    </citation>
    <scope>NUCLEOTIDE SEQUENCE [LARGE SCALE GENOMIC DNA]</scope>
    <source>
        <strain evidence="4">ATCC 700054 / DSM 10555 / JCM 9379 / NBRC 101784 / NCIMB 13414 / VKM Ac-1990 / NM-1</strain>
    </source>
</reference>
<organism evidence="3 4">
    <name type="scientific">Microlunatus phosphovorus (strain ATCC 700054 / DSM 10555 / JCM 9379 / NBRC 101784 / NCIMB 13414 / VKM Ac-1990 / NM-1)</name>
    <dbReference type="NCBI Taxonomy" id="1032480"/>
    <lineage>
        <taxon>Bacteria</taxon>
        <taxon>Bacillati</taxon>
        <taxon>Actinomycetota</taxon>
        <taxon>Actinomycetes</taxon>
        <taxon>Propionibacteriales</taxon>
        <taxon>Propionibacteriaceae</taxon>
        <taxon>Microlunatus</taxon>
    </lineage>
</organism>
<dbReference type="KEGG" id="mph:MLP_35970"/>
<sequence>MTEPSGPEPSGTEPSRTEWSGRLAPELPPLAGAARVLMLIALVLAAFNLRPAVTSVGPVLEEIRATLGMGGLLAGLLTALPAVCFVAFGALAPRLVARTFPSRVLWIALAAVTVGLALRPFLPTSVTFVLLSCLALGGIGVANIMMPVIVRRAFPHRVGFATGVYSMGLTLGAAIAAAVTVPLSAALGGDWRYGLVAWAVPAGLALVVWMGVARWIRQRSGGPPPGATSEGLRISRSRTAWAVALAFGLQGMQAYITMGWVPQIYRDAGLSATYAGVLLALIPAIGIPTSFLVPTIGARMRSQSGLIVGLTALSLVAYLGLWFMPTTVPWLWVVIMGVSQGTFPLVLAMIGMRARTSAGVVSLSSFGQSMGYLIAIPGPIVVGALYGATGGWDIALGLMILLLVPQAIAGYFAGRQRYVEDDLGL</sequence>
<gene>
    <name evidence="3" type="ordered locus">MLP_35970</name>
</gene>
<dbReference type="GO" id="GO:0022857">
    <property type="term" value="F:transmembrane transporter activity"/>
    <property type="evidence" value="ECO:0007669"/>
    <property type="project" value="InterPro"/>
</dbReference>
<proteinExistence type="predicted"/>
<feature type="transmembrane region" description="Helical" evidence="2">
    <location>
        <begin position="305"/>
        <end position="324"/>
    </location>
</feature>
<feature type="transmembrane region" description="Helical" evidence="2">
    <location>
        <begin position="30"/>
        <end position="49"/>
    </location>
</feature>
<evidence type="ECO:0000256" key="1">
    <source>
        <dbReference type="SAM" id="MobiDB-lite"/>
    </source>
</evidence>
<keyword evidence="2" id="KW-0812">Transmembrane</keyword>
<feature type="compositionally biased region" description="Low complexity" evidence="1">
    <location>
        <begin position="1"/>
        <end position="14"/>
    </location>
</feature>
<feature type="transmembrane region" description="Helical" evidence="2">
    <location>
        <begin position="394"/>
        <end position="413"/>
    </location>
</feature>
<dbReference type="Pfam" id="PF07690">
    <property type="entry name" value="MFS_1"/>
    <property type="match status" value="1"/>
</dbReference>
<evidence type="ECO:0000256" key="2">
    <source>
        <dbReference type="SAM" id="Phobius"/>
    </source>
</evidence>
<dbReference type="HOGENOM" id="CLU_038046_0_0_11"/>
<feature type="transmembrane region" description="Helical" evidence="2">
    <location>
        <begin position="162"/>
        <end position="185"/>
    </location>
</feature>
<evidence type="ECO:0000313" key="4">
    <source>
        <dbReference type="Proteomes" id="UP000007947"/>
    </source>
</evidence>
<keyword evidence="2" id="KW-0472">Membrane</keyword>
<dbReference type="Proteomes" id="UP000007947">
    <property type="component" value="Chromosome"/>
</dbReference>
<evidence type="ECO:0000313" key="3">
    <source>
        <dbReference type="EMBL" id="BAK36611.1"/>
    </source>
</evidence>
<feature type="transmembrane region" description="Helical" evidence="2">
    <location>
        <begin position="240"/>
        <end position="261"/>
    </location>
</feature>